<feature type="transmembrane region" description="Helical" evidence="2">
    <location>
        <begin position="321"/>
        <end position="342"/>
    </location>
</feature>
<dbReference type="EMBL" id="FLUV01001341">
    <property type="protein sequence ID" value="SBW22818.1"/>
    <property type="molecule type" value="Genomic_DNA"/>
</dbReference>
<reference evidence="4" key="1">
    <citation type="submission" date="2016-02" db="EMBL/GenBank/DDBJ databases">
        <authorList>
            <person name="Wibberg D."/>
        </authorList>
    </citation>
    <scope>NUCLEOTIDE SEQUENCE [LARGE SCALE GENOMIC DNA]</scope>
</reference>
<dbReference type="AlphaFoldDB" id="A0A1C3NZ99"/>
<feature type="transmembrane region" description="Helical" evidence="2">
    <location>
        <begin position="296"/>
        <end position="314"/>
    </location>
</feature>
<feature type="transmembrane region" description="Helical" evidence="2">
    <location>
        <begin position="348"/>
        <end position="368"/>
    </location>
</feature>
<name>A0A1C3NZ99_9ACTN</name>
<evidence type="ECO:0000313" key="4">
    <source>
        <dbReference type="Proteomes" id="UP000199013"/>
    </source>
</evidence>
<feature type="transmembrane region" description="Helical" evidence="2">
    <location>
        <begin position="404"/>
        <end position="429"/>
    </location>
</feature>
<keyword evidence="4" id="KW-1185">Reference proteome</keyword>
<keyword evidence="2" id="KW-0812">Transmembrane</keyword>
<organism evidence="3 4">
    <name type="scientific">Candidatus Protofrankia californiensis</name>
    <dbReference type="NCBI Taxonomy" id="1839754"/>
    <lineage>
        <taxon>Bacteria</taxon>
        <taxon>Bacillati</taxon>
        <taxon>Actinomycetota</taxon>
        <taxon>Actinomycetes</taxon>
        <taxon>Frankiales</taxon>
        <taxon>Frankiaceae</taxon>
        <taxon>Protofrankia</taxon>
    </lineage>
</organism>
<gene>
    <name evidence="3" type="ORF">FDG2_3177</name>
</gene>
<evidence type="ECO:0000313" key="3">
    <source>
        <dbReference type="EMBL" id="SBW22818.1"/>
    </source>
</evidence>
<evidence type="ECO:0000256" key="1">
    <source>
        <dbReference type="SAM" id="MobiDB-lite"/>
    </source>
</evidence>
<dbReference type="Proteomes" id="UP000199013">
    <property type="component" value="Unassembled WGS sequence"/>
</dbReference>
<feature type="transmembrane region" description="Helical" evidence="2">
    <location>
        <begin position="110"/>
        <end position="129"/>
    </location>
</feature>
<feature type="transmembrane region" description="Helical" evidence="2">
    <location>
        <begin position="27"/>
        <end position="47"/>
    </location>
</feature>
<sequence>MVAFLPVLLGVGSYYPTYFTRNARRRVVLTVAAATSASFATLLISPLPFVRDLGLTLSLGVLVSAGLGALLPARLAAAAPPAESILASVPADSVPAGRDPAGVPGSRRRGAVLVAAVAVTVAAAGWVALPSLRLNSDFESLAAGASTLNDARHVESVVGSSGELSVVLRGVDVTSPVAVEWMRATQQRLITDHGDQLRPVVSPPTLLQFLGPDSTSEQIDAALRLLPPYLAGSVIRGDHQVATMVFGVRMDDLDALRALRDDIGRTLIPPPGFQVEITGLSMVAVRGQELLSSERLLGNLLGISAAAAVLAVGLRRRGDALRALAAAALATGAGLFLLWVLGIPLSPITVALGSLTAAVGCEFTVLLSESTRRGGRALHTPVLLAATTSAVGYLVLAASDLAVIRQFGVLLAGAVGLALAAAGVVVAVARPRSSGTRPESGSRPVAHELVGVK</sequence>
<proteinExistence type="predicted"/>
<feature type="transmembrane region" description="Helical" evidence="2">
    <location>
        <begin position="53"/>
        <end position="71"/>
    </location>
</feature>
<dbReference type="SUPFAM" id="SSF82866">
    <property type="entry name" value="Multidrug efflux transporter AcrB transmembrane domain"/>
    <property type="match status" value="1"/>
</dbReference>
<feature type="region of interest" description="Disordered" evidence="1">
    <location>
        <begin position="432"/>
        <end position="453"/>
    </location>
</feature>
<keyword evidence="2" id="KW-0472">Membrane</keyword>
<feature type="transmembrane region" description="Helical" evidence="2">
    <location>
        <begin position="380"/>
        <end position="398"/>
    </location>
</feature>
<dbReference type="Gene3D" id="1.20.1640.10">
    <property type="entry name" value="Multidrug efflux transporter AcrB transmembrane domain"/>
    <property type="match status" value="1"/>
</dbReference>
<protein>
    <submittedName>
        <fullName evidence="3">RND superfamily protein-like exporter</fullName>
    </submittedName>
</protein>
<evidence type="ECO:0000256" key="2">
    <source>
        <dbReference type="SAM" id="Phobius"/>
    </source>
</evidence>
<accession>A0A1C3NZ99</accession>
<keyword evidence="2" id="KW-1133">Transmembrane helix</keyword>